<evidence type="ECO:0000256" key="6">
    <source>
        <dbReference type="ARBA" id="ARBA00023163"/>
    </source>
</evidence>
<evidence type="ECO:0000256" key="7">
    <source>
        <dbReference type="ARBA" id="ARBA00048552"/>
    </source>
</evidence>
<feature type="compositionally biased region" description="Acidic residues" evidence="8">
    <location>
        <begin position="73"/>
        <end position="91"/>
    </location>
</feature>
<dbReference type="EMBL" id="VSSQ01093034">
    <property type="protein sequence ID" value="MPN38044.1"/>
    <property type="molecule type" value="Genomic_DNA"/>
</dbReference>
<keyword evidence="6" id="KW-0804">Transcription</keyword>
<evidence type="ECO:0000313" key="9">
    <source>
        <dbReference type="EMBL" id="MPN38044.1"/>
    </source>
</evidence>
<keyword evidence="4 9" id="KW-0808">Transferase</keyword>
<dbReference type="PANTHER" id="PTHR34476">
    <property type="entry name" value="DNA-DIRECTED RNA POLYMERASE SUBUNIT OMEGA"/>
    <property type="match status" value="1"/>
</dbReference>
<dbReference type="GO" id="GO:0003899">
    <property type="term" value="F:DNA-directed RNA polymerase activity"/>
    <property type="evidence" value="ECO:0007669"/>
    <property type="project" value="UniProtKB-EC"/>
</dbReference>
<gene>
    <name evidence="9" type="primary">rpoZ_25</name>
    <name evidence="9" type="ORF">SDC9_185567</name>
</gene>
<dbReference type="PANTHER" id="PTHR34476:SF1">
    <property type="entry name" value="DNA-DIRECTED RNA POLYMERASE SUBUNIT OMEGA"/>
    <property type="match status" value="1"/>
</dbReference>
<organism evidence="9">
    <name type="scientific">bioreactor metagenome</name>
    <dbReference type="NCBI Taxonomy" id="1076179"/>
    <lineage>
        <taxon>unclassified sequences</taxon>
        <taxon>metagenomes</taxon>
        <taxon>ecological metagenomes</taxon>
    </lineage>
</organism>
<dbReference type="SUPFAM" id="SSF63562">
    <property type="entry name" value="RPB6/omega subunit-like"/>
    <property type="match status" value="1"/>
</dbReference>
<sequence length="100" mass="11320">MKKISIDELIGMVDSRYSLVTIVSKRARQIIDGSDVMVKTNTIKPVAIAIEEFFDGKYEAIYDYDQYKKSLEEANDSEEVTGEISAENDETLESKDESNN</sequence>
<evidence type="ECO:0000256" key="4">
    <source>
        <dbReference type="ARBA" id="ARBA00022679"/>
    </source>
</evidence>
<dbReference type="EC" id="2.7.7.6" evidence="2"/>
<dbReference type="InterPro" id="IPR003716">
    <property type="entry name" value="DNA-dir_RNA_pol_omega"/>
</dbReference>
<dbReference type="Pfam" id="PF01192">
    <property type="entry name" value="RNA_pol_Rpb6"/>
    <property type="match status" value="1"/>
</dbReference>
<keyword evidence="3 9" id="KW-0240">DNA-directed RNA polymerase</keyword>
<comment type="caution">
    <text evidence="9">The sequence shown here is derived from an EMBL/GenBank/DDBJ whole genome shotgun (WGS) entry which is preliminary data.</text>
</comment>
<name>A0A645HPJ4_9ZZZZ</name>
<proteinExistence type="inferred from homology"/>
<comment type="similarity">
    <text evidence="1">Belongs to the RNA polymerase subunit omega family.</text>
</comment>
<evidence type="ECO:0000256" key="5">
    <source>
        <dbReference type="ARBA" id="ARBA00022695"/>
    </source>
</evidence>
<protein>
    <recommendedName>
        <fullName evidence="2">DNA-directed RNA polymerase</fullName>
        <ecNumber evidence="2">2.7.7.6</ecNumber>
    </recommendedName>
</protein>
<dbReference type="HAMAP" id="MF_00366">
    <property type="entry name" value="RNApol_bact_RpoZ"/>
    <property type="match status" value="1"/>
</dbReference>
<evidence type="ECO:0000256" key="1">
    <source>
        <dbReference type="ARBA" id="ARBA00006711"/>
    </source>
</evidence>
<dbReference type="Gene3D" id="3.90.940.10">
    <property type="match status" value="1"/>
</dbReference>
<accession>A0A645HPJ4</accession>
<dbReference type="GO" id="GO:0003677">
    <property type="term" value="F:DNA binding"/>
    <property type="evidence" value="ECO:0007669"/>
    <property type="project" value="InterPro"/>
</dbReference>
<keyword evidence="5 9" id="KW-0548">Nucleotidyltransferase</keyword>
<comment type="catalytic activity">
    <reaction evidence="7">
        <text>RNA(n) + a ribonucleoside 5'-triphosphate = RNA(n+1) + diphosphate</text>
        <dbReference type="Rhea" id="RHEA:21248"/>
        <dbReference type="Rhea" id="RHEA-COMP:14527"/>
        <dbReference type="Rhea" id="RHEA-COMP:17342"/>
        <dbReference type="ChEBI" id="CHEBI:33019"/>
        <dbReference type="ChEBI" id="CHEBI:61557"/>
        <dbReference type="ChEBI" id="CHEBI:140395"/>
        <dbReference type="EC" id="2.7.7.6"/>
    </reaction>
</comment>
<dbReference type="GO" id="GO:0006351">
    <property type="term" value="P:DNA-templated transcription"/>
    <property type="evidence" value="ECO:0007669"/>
    <property type="project" value="InterPro"/>
</dbReference>
<reference evidence="9" key="1">
    <citation type="submission" date="2019-08" db="EMBL/GenBank/DDBJ databases">
        <authorList>
            <person name="Kucharzyk K."/>
            <person name="Murdoch R.W."/>
            <person name="Higgins S."/>
            <person name="Loffler F."/>
        </authorList>
    </citation>
    <scope>NUCLEOTIDE SEQUENCE</scope>
</reference>
<dbReference type="AlphaFoldDB" id="A0A645HPJ4"/>
<dbReference type="SMART" id="SM01409">
    <property type="entry name" value="RNA_pol_Rpb6"/>
    <property type="match status" value="1"/>
</dbReference>
<evidence type="ECO:0000256" key="2">
    <source>
        <dbReference type="ARBA" id="ARBA00012418"/>
    </source>
</evidence>
<dbReference type="NCBIfam" id="TIGR00690">
    <property type="entry name" value="rpoZ"/>
    <property type="match status" value="1"/>
</dbReference>
<feature type="region of interest" description="Disordered" evidence="8">
    <location>
        <begin position="73"/>
        <end position="100"/>
    </location>
</feature>
<dbReference type="GO" id="GO:0000428">
    <property type="term" value="C:DNA-directed RNA polymerase complex"/>
    <property type="evidence" value="ECO:0007669"/>
    <property type="project" value="UniProtKB-KW"/>
</dbReference>
<evidence type="ECO:0000256" key="8">
    <source>
        <dbReference type="SAM" id="MobiDB-lite"/>
    </source>
</evidence>
<dbReference type="InterPro" id="IPR036161">
    <property type="entry name" value="RPB6/omega-like_sf"/>
</dbReference>
<evidence type="ECO:0000256" key="3">
    <source>
        <dbReference type="ARBA" id="ARBA00022478"/>
    </source>
</evidence>
<dbReference type="InterPro" id="IPR006110">
    <property type="entry name" value="Pol_omega/Rpo6/RPB6"/>
</dbReference>